<reference evidence="1 2" key="1">
    <citation type="submission" date="2016-10" db="EMBL/GenBank/DDBJ databases">
        <title>Comparative genome analysis of multiple Pseudomonas spp. focuses on biocontrol and plant growth promoting traits.</title>
        <authorList>
            <person name="Tao X.-Y."/>
            <person name="Taylor C.G."/>
        </authorList>
    </citation>
    <scope>NUCLEOTIDE SEQUENCE [LARGE SCALE GENOMIC DNA]</scope>
    <source>
        <strain evidence="1 2">24D3</strain>
    </source>
</reference>
<name>A0A423KXY7_PSEFL</name>
<dbReference type="AlphaFoldDB" id="A0A423KXY7"/>
<gene>
    <name evidence="1" type="ORF">BK671_25795</name>
</gene>
<sequence>MSDAWNLEALRAQAKIRQPDTSKRLIQIINSLGRSRDIFEYHKCLARDAFTAFNAENDPDGIKFAQRIFGCEDDDGVVHKAGLISEANLIACVAITRNSYDSFGQLLNGLVVPVPLTGNFYIHNVKDALPAGELKDRLNDALTSEWFGYTHAFMNMVKHHQLIVHNASISFIDENRGGKVEGFRHKEKDYPACWVREALEGTVELQNSLRACGVLLNRMYLGENPAKPIGISSTNE</sequence>
<dbReference type="EMBL" id="MOBU01000031">
    <property type="protein sequence ID" value="RON60841.1"/>
    <property type="molecule type" value="Genomic_DNA"/>
</dbReference>
<dbReference type="RefSeq" id="WP_123536219.1">
    <property type="nucleotide sequence ID" value="NZ_MOBU01000031.1"/>
</dbReference>
<proteinExistence type="predicted"/>
<organism evidence="1 2">
    <name type="scientific">Pseudomonas fluorescens</name>
    <dbReference type="NCBI Taxonomy" id="294"/>
    <lineage>
        <taxon>Bacteria</taxon>
        <taxon>Pseudomonadati</taxon>
        <taxon>Pseudomonadota</taxon>
        <taxon>Gammaproteobacteria</taxon>
        <taxon>Pseudomonadales</taxon>
        <taxon>Pseudomonadaceae</taxon>
        <taxon>Pseudomonas</taxon>
    </lineage>
</organism>
<protein>
    <submittedName>
        <fullName evidence="1">Uncharacterized protein</fullName>
    </submittedName>
</protein>
<evidence type="ECO:0000313" key="1">
    <source>
        <dbReference type="EMBL" id="RON60841.1"/>
    </source>
</evidence>
<comment type="caution">
    <text evidence="1">The sequence shown here is derived from an EMBL/GenBank/DDBJ whole genome shotgun (WGS) entry which is preliminary data.</text>
</comment>
<evidence type="ECO:0000313" key="2">
    <source>
        <dbReference type="Proteomes" id="UP000285757"/>
    </source>
</evidence>
<dbReference type="Proteomes" id="UP000285757">
    <property type="component" value="Unassembled WGS sequence"/>
</dbReference>
<accession>A0A423KXY7</accession>